<gene>
    <name evidence="3" type="ORF">PCOR1329_LOCUS74481</name>
</gene>
<feature type="non-terminal residue" evidence="3">
    <location>
        <position position="1"/>
    </location>
</feature>
<keyword evidence="2" id="KW-0472">Membrane</keyword>
<evidence type="ECO:0000256" key="1">
    <source>
        <dbReference type="SAM" id="MobiDB-lite"/>
    </source>
</evidence>
<feature type="transmembrane region" description="Helical" evidence="2">
    <location>
        <begin position="69"/>
        <end position="90"/>
    </location>
</feature>
<sequence>ALFALWRQAAAGGERRRHAQLRGCARATARLRGGLLLGAVVAWQAACAARRAAAVHAVGLRRRRQACEACSLIALSGRALLMLVGAFAWWRRALSAALLARMASRARGLQEARDAAAALLAAERSRALLGAAFAQWRAAEASLEGAGAHKRSSGPRREAGAASRAHVWLAAVLVQWHQAARGRRQEAALRRAGEDGRSRGLREARGFAVDVLVIDRRRSLLGLVWARWRESWHAAKSAAAEAALRGAGEGGRSLGLREARGFAVDVLAIDRRRSLLEVAWATWRVSWHATKSAVAGAALERARAARGTAMSLLATSRCRSWLAAVLARWWQMSQDAAANAAAEAALERARADGRSRGLQEARAWAAGLLAASHTLSRLASVFTHFAIAHGWRQCSRSGTSRPSSPRGPQQQRRQTPGRTSFERQWTSQRAILRPAALVSTWPPCSQSGATRLSCVRRSQQQKQNWLESVQTAGRAGSGTHELVWRACSRPVAIAHGWRQCSRSGTSRPSSPRGPQQQRRQTPGRTSFERHLDVAAGHLTTSRSRFHMAAVFAEWRHASQLGAKVTATEAELARVRADSRSSGLRDARIGAASLLAASCDRSWLAAVLTKWYIASQLTKRTTAAEAADARSHKLREALDVAAGHLTTSRSRFHIAAVFAEWRHASQLGAKVTATEAELARVRADSRSSGLRNARIGAASLLAASCDRSWLAAVLTKWYIASQLTKRTTAAEAADARSHKLREALDVAAGHLTTSRSRFHIAAVFAEWRHAFQAAARSAAYEKALERACADNRSRGFRDGRECAANFLATRLSHYWLATACMEWHRVSQLAATRTAADSLADSFAATRSAALQNAYADGRMHGLREIKDNVARVLANIHSLSWVAAVFAVWCRVSQLASKSAAAEAALRTACAEARSSGLQAARGIAASILATSCDRSWLTSVFVEWCRVSQLATTSAAMGAKLQRAGADGRLRGSIESRERAASLLAATRSRSWLAALLACWFQASRLEALMRWRTRYSQDLALWKQLAGKSQHHNSLLMSFHGWQRATSKAKVDTLRGRSKIMLLDRMISQMQEGLMIVLAEWRRAHAVCALRRSAEVQAEGSARRLAVACRLQAVRGCEWLLGLSCRRPAALAAALLEWRRRATRALLRRTVSAVAARSHRLQLAGLLSEWRGAAAASAERARAREGLRRGLEALGACALRGCSRRRVAAAWAAWQ</sequence>
<dbReference type="Proteomes" id="UP001189429">
    <property type="component" value="Unassembled WGS sequence"/>
</dbReference>
<feature type="non-terminal residue" evidence="3">
    <location>
        <position position="1217"/>
    </location>
</feature>
<feature type="region of interest" description="Disordered" evidence="1">
    <location>
        <begin position="394"/>
        <end position="424"/>
    </location>
</feature>
<reference evidence="3" key="1">
    <citation type="submission" date="2023-10" db="EMBL/GenBank/DDBJ databases">
        <authorList>
            <person name="Chen Y."/>
            <person name="Shah S."/>
            <person name="Dougan E. K."/>
            <person name="Thang M."/>
            <person name="Chan C."/>
        </authorList>
    </citation>
    <scope>NUCLEOTIDE SEQUENCE [LARGE SCALE GENOMIC DNA]</scope>
</reference>
<feature type="compositionally biased region" description="Low complexity" evidence="1">
    <location>
        <begin position="501"/>
        <end position="525"/>
    </location>
</feature>
<keyword evidence="2" id="KW-1133">Transmembrane helix</keyword>
<accession>A0ABN9X8Y7</accession>
<evidence type="ECO:0000256" key="2">
    <source>
        <dbReference type="SAM" id="Phobius"/>
    </source>
</evidence>
<feature type="compositionally biased region" description="Low complexity" evidence="1">
    <location>
        <begin position="395"/>
        <end position="419"/>
    </location>
</feature>
<feature type="region of interest" description="Disordered" evidence="1">
    <location>
        <begin position="498"/>
        <end position="525"/>
    </location>
</feature>
<protein>
    <recommendedName>
        <fullName evidence="5">Sfi1 spindle body domain-containing protein</fullName>
    </recommendedName>
</protein>
<proteinExistence type="predicted"/>
<organism evidence="3 4">
    <name type="scientific">Prorocentrum cordatum</name>
    <dbReference type="NCBI Taxonomy" id="2364126"/>
    <lineage>
        <taxon>Eukaryota</taxon>
        <taxon>Sar</taxon>
        <taxon>Alveolata</taxon>
        <taxon>Dinophyceae</taxon>
        <taxon>Prorocentrales</taxon>
        <taxon>Prorocentraceae</taxon>
        <taxon>Prorocentrum</taxon>
    </lineage>
</organism>
<evidence type="ECO:0008006" key="5">
    <source>
        <dbReference type="Google" id="ProtNLM"/>
    </source>
</evidence>
<keyword evidence="2" id="KW-0812">Transmembrane</keyword>
<dbReference type="EMBL" id="CAUYUJ010020100">
    <property type="protein sequence ID" value="CAK0895873.1"/>
    <property type="molecule type" value="Genomic_DNA"/>
</dbReference>
<name>A0ABN9X8Y7_9DINO</name>
<comment type="caution">
    <text evidence="3">The sequence shown here is derived from an EMBL/GenBank/DDBJ whole genome shotgun (WGS) entry which is preliminary data.</text>
</comment>
<keyword evidence="4" id="KW-1185">Reference proteome</keyword>
<evidence type="ECO:0000313" key="4">
    <source>
        <dbReference type="Proteomes" id="UP001189429"/>
    </source>
</evidence>
<evidence type="ECO:0000313" key="3">
    <source>
        <dbReference type="EMBL" id="CAK0895873.1"/>
    </source>
</evidence>